<accession>A0A1D1XYM2</accession>
<dbReference type="AlphaFoldDB" id="A0A1D1XYM2"/>
<sequence>MLDPSMSDKQLAHCPTIIYRPIQQTDLEVLEQIHVALFPIRGILASVAAYFKGLMSSLTSKLWKNEKKLQRWQKSREDHSLLCTHNRRILSADNDICQCV</sequence>
<gene>
    <name evidence="1" type="ORF">g.52767</name>
</gene>
<evidence type="ECO:0000313" key="1">
    <source>
        <dbReference type="EMBL" id="JAT47493.1"/>
    </source>
</evidence>
<protein>
    <submittedName>
        <fullName evidence="1">Uncharacterized protein</fullName>
    </submittedName>
</protein>
<organism evidence="1">
    <name type="scientific">Anthurium amnicola</name>
    <dbReference type="NCBI Taxonomy" id="1678845"/>
    <lineage>
        <taxon>Eukaryota</taxon>
        <taxon>Viridiplantae</taxon>
        <taxon>Streptophyta</taxon>
        <taxon>Embryophyta</taxon>
        <taxon>Tracheophyta</taxon>
        <taxon>Spermatophyta</taxon>
        <taxon>Magnoliopsida</taxon>
        <taxon>Liliopsida</taxon>
        <taxon>Araceae</taxon>
        <taxon>Pothoideae</taxon>
        <taxon>Potheae</taxon>
        <taxon>Anthurium</taxon>
    </lineage>
</organism>
<proteinExistence type="predicted"/>
<name>A0A1D1XYM2_9ARAE</name>
<reference evidence="1" key="1">
    <citation type="submission" date="2015-07" db="EMBL/GenBank/DDBJ databases">
        <title>Transcriptome Assembly of Anthurium amnicola.</title>
        <authorList>
            <person name="Suzuki J."/>
        </authorList>
    </citation>
    <scope>NUCLEOTIDE SEQUENCE</scope>
</reference>
<dbReference type="EMBL" id="GDJX01020443">
    <property type="protein sequence ID" value="JAT47493.1"/>
    <property type="molecule type" value="Transcribed_RNA"/>
</dbReference>